<protein>
    <submittedName>
        <fullName evidence="2">Uncharacterized protein</fullName>
    </submittedName>
</protein>
<sequence>MHPPTAAGAGSRYPESMGGASTLAQTPSQPSTSTLLARCGTEIPPPQTAPGVDPTAAPTIIPTASGVPIASKWTSAADIEAATRQANYATLGAEERRRQDRWAKRKADEFAPCPANFAWTRHDTRKLFVP</sequence>
<evidence type="ECO:0000256" key="1">
    <source>
        <dbReference type="SAM" id="MobiDB-lite"/>
    </source>
</evidence>
<reference evidence="2 3" key="1">
    <citation type="submission" date="2023-01" db="EMBL/GenBank/DDBJ databases">
        <title>Analysis of 21 Apiospora genomes using comparative genomics revels a genus with tremendous synthesis potential of carbohydrate active enzymes and secondary metabolites.</title>
        <authorList>
            <person name="Sorensen T."/>
        </authorList>
    </citation>
    <scope>NUCLEOTIDE SEQUENCE [LARGE SCALE GENOMIC DNA]</scope>
    <source>
        <strain evidence="2 3">CBS 117206</strain>
    </source>
</reference>
<dbReference type="AlphaFoldDB" id="A0AAW0QCM3"/>
<comment type="caution">
    <text evidence="2">The sequence shown here is derived from an EMBL/GenBank/DDBJ whole genome shotgun (WGS) entry which is preliminary data.</text>
</comment>
<dbReference type="Proteomes" id="UP001392437">
    <property type="component" value="Unassembled WGS sequence"/>
</dbReference>
<dbReference type="EMBL" id="JAQQWP010000009">
    <property type="protein sequence ID" value="KAK8100980.1"/>
    <property type="molecule type" value="Genomic_DNA"/>
</dbReference>
<organism evidence="2 3">
    <name type="scientific">Apiospora kogelbergensis</name>
    <dbReference type="NCBI Taxonomy" id="1337665"/>
    <lineage>
        <taxon>Eukaryota</taxon>
        <taxon>Fungi</taxon>
        <taxon>Dikarya</taxon>
        <taxon>Ascomycota</taxon>
        <taxon>Pezizomycotina</taxon>
        <taxon>Sordariomycetes</taxon>
        <taxon>Xylariomycetidae</taxon>
        <taxon>Amphisphaeriales</taxon>
        <taxon>Apiosporaceae</taxon>
        <taxon>Apiospora</taxon>
    </lineage>
</organism>
<proteinExistence type="predicted"/>
<feature type="region of interest" description="Disordered" evidence="1">
    <location>
        <begin position="1"/>
        <end position="56"/>
    </location>
</feature>
<name>A0AAW0QCM3_9PEZI</name>
<accession>A0AAW0QCM3</accession>
<evidence type="ECO:0000313" key="3">
    <source>
        <dbReference type="Proteomes" id="UP001392437"/>
    </source>
</evidence>
<evidence type="ECO:0000313" key="2">
    <source>
        <dbReference type="EMBL" id="KAK8100980.1"/>
    </source>
</evidence>
<gene>
    <name evidence="2" type="ORF">PG999_011354</name>
</gene>
<keyword evidence="3" id="KW-1185">Reference proteome</keyword>
<feature type="compositionally biased region" description="Polar residues" evidence="1">
    <location>
        <begin position="22"/>
        <end position="35"/>
    </location>
</feature>